<name>A0ABV7VFX6_9PROT</name>
<dbReference type="Pfam" id="PF07310">
    <property type="entry name" value="PAS_5"/>
    <property type="match status" value="1"/>
</dbReference>
<evidence type="ECO:0000313" key="2">
    <source>
        <dbReference type="Proteomes" id="UP001595711"/>
    </source>
</evidence>
<gene>
    <name evidence="1" type="ORF">ACFOOQ_10245</name>
</gene>
<reference evidence="2" key="1">
    <citation type="journal article" date="2019" name="Int. J. Syst. Evol. Microbiol.">
        <title>The Global Catalogue of Microorganisms (GCM) 10K type strain sequencing project: providing services to taxonomists for standard genome sequencing and annotation.</title>
        <authorList>
            <consortium name="The Broad Institute Genomics Platform"/>
            <consortium name="The Broad Institute Genome Sequencing Center for Infectious Disease"/>
            <person name="Wu L."/>
            <person name="Ma J."/>
        </authorList>
    </citation>
    <scope>NUCLEOTIDE SEQUENCE [LARGE SCALE GENOMIC DNA]</scope>
    <source>
        <strain evidence="2">KCTC 42182</strain>
    </source>
</reference>
<keyword evidence="2" id="KW-1185">Reference proteome</keyword>
<dbReference type="EMBL" id="JBHRYJ010000002">
    <property type="protein sequence ID" value="MFC3675923.1"/>
    <property type="molecule type" value="Genomic_DNA"/>
</dbReference>
<evidence type="ECO:0000313" key="1">
    <source>
        <dbReference type="EMBL" id="MFC3675923.1"/>
    </source>
</evidence>
<protein>
    <submittedName>
        <fullName evidence="1">PAS domain-containing protein</fullName>
    </submittedName>
</protein>
<sequence>MPKGRHMTPVAEKDLDPRLHDMLRYWRARCRDGRLPGRCDIDPIELKALLGNILLIDVVRQADGTLRFRYRLFGTEFIFYHGRDLTGRWLDEIANVGFRDELLALYRAVVTNREMRTLSYDYLVDGLRHRFQAVLLPLATNGCEVDIVLGCGVRIAVY</sequence>
<dbReference type="Proteomes" id="UP001595711">
    <property type="component" value="Unassembled WGS sequence"/>
</dbReference>
<dbReference type="RefSeq" id="WP_379725566.1">
    <property type="nucleotide sequence ID" value="NZ_JBHRYJ010000002.1"/>
</dbReference>
<organism evidence="1 2">
    <name type="scientific">Ferrovibrio xuzhouensis</name>
    <dbReference type="NCBI Taxonomy" id="1576914"/>
    <lineage>
        <taxon>Bacteria</taxon>
        <taxon>Pseudomonadati</taxon>
        <taxon>Pseudomonadota</taxon>
        <taxon>Alphaproteobacteria</taxon>
        <taxon>Rhodospirillales</taxon>
        <taxon>Rhodospirillaceae</taxon>
        <taxon>Ferrovibrio</taxon>
    </lineage>
</organism>
<dbReference type="InterPro" id="IPR009922">
    <property type="entry name" value="DUF1457"/>
</dbReference>
<accession>A0ABV7VFX6</accession>
<comment type="caution">
    <text evidence="1">The sequence shown here is derived from an EMBL/GenBank/DDBJ whole genome shotgun (WGS) entry which is preliminary data.</text>
</comment>
<proteinExistence type="predicted"/>